<keyword evidence="4" id="KW-1185">Reference proteome</keyword>
<feature type="transmembrane region" description="Helical" evidence="1">
    <location>
        <begin position="274"/>
        <end position="293"/>
    </location>
</feature>
<sequence length="300" mass="31343">MIPEPSLPQARRLEAGVLAVLLSAVGYGSIPFFAMVGYAGNLTPEIAVVARYGFPALLLGWLLPRALKSGTGGKQFMLTGMLMGLGAWAFFKALALLPITLAILLFFSYPLFSQALKLAMSRRGIGFYGVLSALLSVIGVILALISSSGDTAFSTKGLAFGLMAPAAYALVLHKMNHGADYLAPLQVAACLFAGTLLITMPLFLLSDTPQAFPEGLSGWGALLGLMLLTGILPQFLMAYGAPIAGRAITASAGGLEFMTALVLGSVAVQSVPSPLEWVSAGFIVIALVLASRLDKAEFDR</sequence>
<gene>
    <name evidence="3" type="ORF">A3843_02115</name>
</gene>
<dbReference type="InterPro" id="IPR037185">
    <property type="entry name" value="EmrE-like"/>
</dbReference>
<feature type="transmembrane region" description="Helical" evidence="1">
    <location>
        <begin position="15"/>
        <end position="36"/>
    </location>
</feature>
<feature type="transmembrane region" description="Helical" evidence="1">
    <location>
        <begin position="183"/>
        <end position="204"/>
    </location>
</feature>
<keyword evidence="1" id="KW-0472">Membrane</keyword>
<feature type="domain" description="EamA" evidence="2">
    <location>
        <begin position="156"/>
        <end position="291"/>
    </location>
</feature>
<reference evidence="3 4" key="1">
    <citation type="submission" date="2016-03" db="EMBL/GenBank/DDBJ databases">
        <title>Genome sequence of Nesiotobacter sp. nov., a moderately halophilic alphaproteobacterium isolated from the Yellow Sea, China.</title>
        <authorList>
            <person name="Zhang G."/>
            <person name="Zhang R."/>
        </authorList>
    </citation>
    <scope>NUCLEOTIDE SEQUENCE [LARGE SCALE GENOMIC DNA]</scope>
    <source>
        <strain evidence="3 4">WB1-6</strain>
    </source>
</reference>
<keyword evidence="1" id="KW-1133">Transmembrane helix</keyword>
<dbReference type="PANTHER" id="PTHR22911">
    <property type="entry name" value="ACYL-MALONYL CONDENSING ENZYME-RELATED"/>
    <property type="match status" value="1"/>
</dbReference>
<dbReference type="STRING" id="197461.A3843_02115"/>
<protein>
    <recommendedName>
        <fullName evidence="2">EamA domain-containing protein</fullName>
    </recommendedName>
</protein>
<dbReference type="Proteomes" id="UP000185783">
    <property type="component" value="Unassembled WGS sequence"/>
</dbReference>
<dbReference type="PANTHER" id="PTHR22911:SF137">
    <property type="entry name" value="SOLUTE CARRIER FAMILY 35 MEMBER G2-RELATED"/>
    <property type="match status" value="1"/>
</dbReference>
<dbReference type="EMBL" id="LVVZ01000004">
    <property type="protein sequence ID" value="OKL45749.1"/>
    <property type="molecule type" value="Genomic_DNA"/>
</dbReference>
<dbReference type="InterPro" id="IPR000620">
    <property type="entry name" value="EamA_dom"/>
</dbReference>
<evidence type="ECO:0000313" key="4">
    <source>
        <dbReference type="Proteomes" id="UP000185783"/>
    </source>
</evidence>
<feature type="transmembrane region" description="Helical" evidence="1">
    <location>
        <begin position="87"/>
        <end position="112"/>
    </location>
</feature>
<accession>A0A1U7JLZ9</accession>
<evidence type="ECO:0000259" key="2">
    <source>
        <dbReference type="Pfam" id="PF00892"/>
    </source>
</evidence>
<keyword evidence="1" id="KW-0812">Transmembrane</keyword>
<organism evidence="3 4">
    <name type="scientific">Pseudovibrio exalbescens</name>
    <dbReference type="NCBI Taxonomy" id="197461"/>
    <lineage>
        <taxon>Bacteria</taxon>
        <taxon>Pseudomonadati</taxon>
        <taxon>Pseudomonadota</taxon>
        <taxon>Alphaproteobacteria</taxon>
        <taxon>Hyphomicrobiales</taxon>
        <taxon>Stappiaceae</taxon>
        <taxon>Pseudovibrio</taxon>
    </lineage>
</organism>
<dbReference type="SUPFAM" id="SSF103481">
    <property type="entry name" value="Multidrug resistance efflux transporter EmrE"/>
    <property type="match status" value="1"/>
</dbReference>
<evidence type="ECO:0000256" key="1">
    <source>
        <dbReference type="SAM" id="Phobius"/>
    </source>
</evidence>
<evidence type="ECO:0000313" key="3">
    <source>
        <dbReference type="EMBL" id="OKL45749.1"/>
    </source>
</evidence>
<feature type="transmembrane region" description="Helical" evidence="1">
    <location>
        <begin position="248"/>
        <end position="268"/>
    </location>
</feature>
<dbReference type="GO" id="GO:0016020">
    <property type="term" value="C:membrane"/>
    <property type="evidence" value="ECO:0007669"/>
    <property type="project" value="InterPro"/>
</dbReference>
<name>A0A1U7JLZ9_9HYPH</name>
<feature type="transmembrane region" description="Helical" evidence="1">
    <location>
        <begin position="216"/>
        <end position="236"/>
    </location>
</feature>
<comment type="caution">
    <text evidence="3">The sequence shown here is derived from an EMBL/GenBank/DDBJ whole genome shotgun (WGS) entry which is preliminary data.</text>
</comment>
<proteinExistence type="predicted"/>
<feature type="transmembrane region" description="Helical" evidence="1">
    <location>
        <begin position="151"/>
        <end position="171"/>
    </location>
</feature>
<dbReference type="Pfam" id="PF00892">
    <property type="entry name" value="EamA"/>
    <property type="match status" value="1"/>
</dbReference>
<dbReference type="AlphaFoldDB" id="A0A1U7JLZ9"/>
<dbReference type="RefSeq" id="WP_028483121.1">
    <property type="nucleotide sequence ID" value="NZ_LVVZ01000004.1"/>
</dbReference>
<feature type="transmembrane region" description="Helical" evidence="1">
    <location>
        <begin position="124"/>
        <end position="145"/>
    </location>
</feature>